<dbReference type="Pfam" id="PF00534">
    <property type="entry name" value="Glycos_transf_1"/>
    <property type="match status" value="1"/>
</dbReference>
<dbReference type="PANTHER" id="PTHR45947:SF3">
    <property type="entry name" value="SULFOQUINOVOSYL TRANSFERASE SQD2"/>
    <property type="match status" value="1"/>
</dbReference>
<dbReference type="CDD" id="cd03821">
    <property type="entry name" value="GT4_Bme6-like"/>
    <property type="match status" value="1"/>
</dbReference>
<dbReference type="InterPro" id="IPR050194">
    <property type="entry name" value="Glycosyltransferase_grp1"/>
</dbReference>
<keyword evidence="3" id="KW-0808">Transferase</keyword>
<evidence type="ECO:0000313" key="3">
    <source>
        <dbReference type="EMBL" id="MDJ1185067.1"/>
    </source>
</evidence>
<feature type="domain" description="Glycosyltransferase subfamily 4-like N-terminal" evidence="2">
    <location>
        <begin position="15"/>
        <end position="192"/>
    </location>
</feature>
<name>A0ABT7C0U5_9CYAN</name>
<protein>
    <submittedName>
        <fullName evidence="3">Glycosyltransferase</fullName>
        <ecNumber evidence="3">2.4.-.-</ecNumber>
    </submittedName>
</protein>
<accession>A0ABT7C0U5</accession>
<comment type="caution">
    <text evidence="3">The sequence shown here is derived from an EMBL/GenBank/DDBJ whole genome shotgun (WGS) entry which is preliminary data.</text>
</comment>
<dbReference type="Gene3D" id="3.40.50.2000">
    <property type="entry name" value="Glycogen Phosphorylase B"/>
    <property type="match status" value="2"/>
</dbReference>
<gene>
    <name evidence="3" type="ORF">PMH09_17915</name>
</gene>
<feature type="domain" description="Glycosyl transferase family 1" evidence="1">
    <location>
        <begin position="208"/>
        <end position="371"/>
    </location>
</feature>
<dbReference type="EC" id="2.4.-.-" evidence="3"/>
<evidence type="ECO:0000259" key="1">
    <source>
        <dbReference type="Pfam" id="PF00534"/>
    </source>
</evidence>
<proteinExistence type="predicted"/>
<dbReference type="EMBL" id="JAQOSQ010000025">
    <property type="protein sequence ID" value="MDJ1185067.1"/>
    <property type="molecule type" value="Genomic_DNA"/>
</dbReference>
<dbReference type="GO" id="GO:0016757">
    <property type="term" value="F:glycosyltransferase activity"/>
    <property type="evidence" value="ECO:0007669"/>
    <property type="project" value="UniProtKB-KW"/>
</dbReference>
<organism evidence="3 4">
    <name type="scientific">Roseofilum casamattae BLCC-M143</name>
    <dbReference type="NCBI Taxonomy" id="3022442"/>
    <lineage>
        <taxon>Bacteria</taxon>
        <taxon>Bacillati</taxon>
        <taxon>Cyanobacteriota</taxon>
        <taxon>Cyanophyceae</taxon>
        <taxon>Desertifilales</taxon>
        <taxon>Desertifilaceae</taxon>
        <taxon>Roseofilum</taxon>
        <taxon>Roseofilum casamattae</taxon>
    </lineage>
</organism>
<dbReference type="Proteomes" id="UP001232992">
    <property type="component" value="Unassembled WGS sequence"/>
</dbReference>
<dbReference type="Pfam" id="PF13579">
    <property type="entry name" value="Glyco_trans_4_4"/>
    <property type="match status" value="1"/>
</dbReference>
<evidence type="ECO:0000259" key="2">
    <source>
        <dbReference type="Pfam" id="PF13579"/>
    </source>
</evidence>
<dbReference type="RefSeq" id="WP_283759718.1">
    <property type="nucleotide sequence ID" value="NZ_JAQOSQ010000025.1"/>
</dbReference>
<dbReference type="InterPro" id="IPR028098">
    <property type="entry name" value="Glyco_trans_4-like_N"/>
</dbReference>
<evidence type="ECO:0000313" key="4">
    <source>
        <dbReference type="Proteomes" id="UP001232992"/>
    </source>
</evidence>
<dbReference type="InterPro" id="IPR001296">
    <property type="entry name" value="Glyco_trans_1"/>
</dbReference>
<dbReference type="SUPFAM" id="SSF53756">
    <property type="entry name" value="UDP-Glycosyltransferase/glycogen phosphorylase"/>
    <property type="match status" value="1"/>
</dbReference>
<keyword evidence="3" id="KW-0328">Glycosyltransferase</keyword>
<keyword evidence="4" id="KW-1185">Reference proteome</keyword>
<reference evidence="3 4" key="1">
    <citation type="submission" date="2023-01" db="EMBL/GenBank/DDBJ databases">
        <title>Novel diversity within Roseofilum (Cyanobacteria; Desertifilaceae) from marine benthic mats with descriptions of four novel species.</title>
        <authorList>
            <person name="Wang Y."/>
            <person name="Berthold D.E."/>
            <person name="Hu J."/>
            <person name="Lefler F.W."/>
            <person name="Laughinghouse H.D. IV."/>
        </authorList>
    </citation>
    <scope>NUCLEOTIDE SEQUENCE [LARGE SCALE GENOMIC DNA]</scope>
    <source>
        <strain evidence="3 4">BLCC-M143</strain>
    </source>
</reference>
<sequence>MKILHVIPSISPLRGGPSYAVVNMVNALRDRGVEVEIATTNDNGSGEKTLDVPFGERTEYNGVPVYFFSIKQPSGSGLTQDKGFLFSWPLTQWLWQHIRDYDLVHTHYLFSYASTCAAWIARQQNVPYIRRTIGQLAPWALAQSQRKKQVYSFLIERQLLNGARAILCTSDGEADDARNYGITAPTATIPLGVNLPVVQPDAGGNLRSHYDIPNDASVVLFLSRLHYKKRPDLFLEAMARVRKTYPQAYLLLAGSGDEEYIAELTALGERLRLTDYTRFTGFVTGDEKDLVLQGADMFVLPSFSENFGIAVVEAMAAKLPVVITPGVQISDSIATANAGLIVDGEIDAVATGIAELLGSVDRRQELGENGYSLAKTKYSWSAIATSLEELYGNAIGTSAKKPGF</sequence>
<dbReference type="PANTHER" id="PTHR45947">
    <property type="entry name" value="SULFOQUINOVOSYL TRANSFERASE SQD2"/>
    <property type="match status" value="1"/>
</dbReference>